<dbReference type="CDD" id="cd02440">
    <property type="entry name" value="AdoMet_MTases"/>
    <property type="match status" value="1"/>
</dbReference>
<evidence type="ECO:0000313" key="3">
    <source>
        <dbReference type="EMBL" id="KAL2272117.1"/>
    </source>
</evidence>
<dbReference type="Pfam" id="PF08241">
    <property type="entry name" value="Methyltransf_11"/>
    <property type="match status" value="1"/>
</dbReference>
<dbReference type="Proteomes" id="UP001600888">
    <property type="component" value="Unassembled WGS sequence"/>
</dbReference>
<dbReference type="PANTHER" id="PTHR45036:SF1">
    <property type="entry name" value="METHYLTRANSFERASE LIKE 7A"/>
    <property type="match status" value="1"/>
</dbReference>
<name>A0ABR4DRE5_9PEZI</name>
<dbReference type="Gene3D" id="3.40.50.150">
    <property type="entry name" value="Vaccinia Virus protein VP39"/>
    <property type="match status" value="1"/>
</dbReference>
<evidence type="ECO:0000259" key="2">
    <source>
        <dbReference type="Pfam" id="PF08241"/>
    </source>
</evidence>
<gene>
    <name evidence="3" type="ORF">FJTKL_08211</name>
</gene>
<proteinExistence type="predicted"/>
<accession>A0ABR4DRE5</accession>
<evidence type="ECO:0000313" key="4">
    <source>
        <dbReference type="Proteomes" id="UP001600888"/>
    </source>
</evidence>
<evidence type="ECO:0000256" key="1">
    <source>
        <dbReference type="SAM" id="MobiDB-lite"/>
    </source>
</evidence>
<sequence length="246" mass="27357">MGQMTGMPLKRCQTIGHDQEDAWGSADNMSSPDTATPRGLLPPGLRRRLEGYFGIHSRFQAAAWFYAKDIWAHLRRGQLDVLFRNRELRDHAFAEFYQAERHNFIAFESTTPVPSLVASAHGVVVDLGPGAGTQLDRFDASRVEHIYGVEPNTAFAPAFADRLRETALGQDGKYTLVSCGVEDGEALARFGLVEGSVDCVVSMQVLCSVPDPELQARHLYRLLKPGGELLFWEHCRNKDVVTRAVQ</sequence>
<feature type="region of interest" description="Disordered" evidence="1">
    <location>
        <begin position="20"/>
        <end position="41"/>
    </location>
</feature>
<feature type="domain" description="Methyltransferase type 11" evidence="2">
    <location>
        <begin position="125"/>
        <end position="231"/>
    </location>
</feature>
<comment type="caution">
    <text evidence="3">The sequence shown here is derived from an EMBL/GenBank/DDBJ whole genome shotgun (WGS) entry which is preliminary data.</text>
</comment>
<protein>
    <recommendedName>
        <fullName evidence="2">Methyltransferase type 11 domain-containing protein</fullName>
    </recommendedName>
</protein>
<feature type="non-terminal residue" evidence="3">
    <location>
        <position position="246"/>
    </location>
</feature>
<dbReference type="PANTHER" id="PTHR45036">
    <property type="entry name" value="METHYLTRANSFERASE LIKE 7B"/>
    <property type="match status" value="1"/>
</dbReference>
<dbReference type="EMBL" id="JBAWTH010000313">
    <property type="protein sequence ID" value="KAL2272117.1"/>
    <property type="molecule type" value="Genomic_DNA"/>
</dbReference>
<dbReference type="SUPFAM" id="SSF53335">
    <property type="entry name" value="S-adenosyl-L-methionine-dependent methyltransferases"/>
    <property type="match status" value="1"/>
</dbReference>
<keyword evidence="4" id="KW-1185">Reference proteome</keyword>
<dbReference type="InterPro" id="IPR052356">
    <property type="entry name" value="Thiol_S-MT"/>
</dbReference>
<dbReference type="InterPro" id="IPR029063">
    <property type="entry name" value="SAM-dependent_MTases_sf"/>
</dbReference>
<organism evidence="3 4">
    <name type="scientific">Diaporthe vaccinii</name>
    <dbReference type="NCBI Taxonomy" id="105482"/>
    <lineage>
        <taxon>Eukaryota</taxon>
        <taxon>Fungi</taxon>
        <taxon>Dikarya</taxon>
        <taxon>Ascomycota</taxon>
        <taxon>Pezizomycotina</taxon>
        <taxon>Sordariomycetes</taxon>
        <taxon>Sordariomycetidae</taxon>
        <taxon>Diaporthales</taxon>
        <taxon>Diaporthaceae</taxon>
        <taxon>Diaporthe</taxon>
        <taxon>Diaporthe eres species complex</taxon>
    </lineage>
</organism>
<dbReference type="InterPro" id="IPR013216">
    <property type="entry name" value="Methyltransf_11"/>
</dbReference>
<reference evidence="3 4" key="1">
    <citation type="submission" date="2024-03" db="EMBL/GenBank/DDBJ databases">
        <title>A high-quality draft genome sequence of Diaporthe vaccinii, a causative agent of upright dieback and viscid rot disease in cranberry plants.</title>
        <authorList>
            <person name="Sarrasin M."/>
            <person name="Lang B.F."/>
            <person name="Burger G."/>
        </authorList>
    </citation>
    <scope>NUCLEOTIDE SEQUENCE [LARGE SCALE GENOMIC DNA]</scope>
    <source>
        <strain evidence="3 4">IS7</strain>
    </source>
</reference>